<organism evidence="10 11">
    <name type="scientific">Halpernia humi</name>
    <dbReference type="NCBI Taxonomy" id="493375"/>
    <lineage>
        <taxon>Bacteria</taxon>
        <taxon>Pseudomonadati</taxon>
        <taxon>Bacteroidota</taxon>
        <taxon>Flavobacteriia</taxon>
        <taxon>Flavobacteriales</taxon>
        <taxon>Weeksellaceae</taxon>
        <taxon>Chryseobacterium group</taxon>
        <taxon>Halpernia</taxon>
    </lineage>
</organism>
<keyword evidence="4 8" id="KW-0732">Signal</keyword>
<dbReference type="GO" id="GO:0030313">
    <property type="term" value="C:cell envelope"/>
    <property type="evidence" value="ECO:0007669"/>
    <property type="project" value="UniProtKB-SubCell"/>
</dbReference>
<keyword evidence="10" id="KW-0575">Peroxidase</keyword>
<feature type="chain" id="PRO_5009285691" evidence="8">
    <location>
        <begin position="24"/>
        <end position="400"/>
    </location>
</feature>
<dbReference type="SUPFAM" id="SSF46626">
    <property type="entry name" value="Cytochrome c"/>
    <property type="match status" value="2"/>
</dbReference>
<keyword evidence="2 7" id="KW-0349">Heme</keyword>
<dbReference type="InterPro" id="IPR051395">
    <property type="entry name" value="Cytochrome_c_Peroxidase/MauG"/>
</dbReference>
<evidence type="ECO:0000256" key="5">
    <source>
        <dbReference type="ARBA" id="ARBA00023002"/>
    </source>
</evidence>
<dbReference type="GO" id="GO:0020037">
    <property type="term" value="F:heme binding"/>
    <property type="evidence" value="ECO:0007669"/>
    <property type="project" value="InterPro"/>
</dbReference>
<dbReference type="AlphaFoldDB" id="A0A1H5U2S8"/>
<dbReference type="GO" id="GO:0004130">
    <property type="term" value="F:cytochrome-c peroxidase activity"/>
    <property type="evidence" value="ECO:0007669"/>
    <property type="project" value="TreeGrafter"/>
</dbReference>
<keyword evidence="11" id="KW-1185">Reference proteome</keyword>
<comment type="subcellular location">
    <subcellularLocation>
        <location evidence="1">Cell envelope</location>
    </subcellularLocation>
</comment>
<keyword evidence="6 7" id="KW-0408">Iron</keyword>
<keyword evidence="3 7" id="KW-0479">Metal-binding</keyword>
<evidence type="ECO:0000256" key="8">
    <source>
        <dbReference type="SAM" id="SignalP"/>
    </source>
</evidence>
<evidence type="ECO:0000256" key="1">
    <source>
        <dbReference type="ARBA" id="ARBA00004196"/>
    </source>
</evidence>
<gene>
    <name evidence="10" type="ORF">SAMN05421847_0632</name>
</gene>
<dbReference type="EMBL" id="FNUS01000001">
    <property type="protein sequence ID" value="SEF68577.1"/>
    <property type="molecule type" value="Genomic_DNA"/>
</dbReference>
<evidence type="ECO:0000256" key="3">
    <source>
        <dbReference type="ARBA" id="ARBA00022723"/>
    </source>
</evidence>
<name>A0A1H5U2S8_9FLAO</name>
<accession>A0A1H5U2S8</accession>
<reference evidence="11" key="1">
    <citation type="submission" date="2016-10" db="EMBL/GenBank/DDBJ databases">
        <authorList>
            <person name="Varghese N."/>
            <person name="Submissions S."/>
        </authorList>
    </citation>
    <scope>NUCLEOTIDE SEQUENCE [LARGE SCALE GENOMIC DNA]</scope>
    <source>
        <strain evidence="11">DSM 21580</strain>
    </source>
</reference>
<keyword evidence="5" id="KW-0560">Oxidoreductase</keyword>
<dbReference type="PROSITE" id="PS51007">
    <property type="entry name" value="CYTC"/>
    <property type="match status" value="2"/>
</dbReference>
<dbReference type="InterPro" id="IPR036909">
    <property type="entry name" value="Cyt_c-like_dom_sf"/>
</dbReference>
<dbReference type="GO" id="GO:0009055">
    <property type="term" value="F:electron transfer activity"/>
    <property type="evidence" value="ECO:0007669"/>
    <property type="project" value="InterPro"/>
</dbReference>
<feature type="signal peptide" evidence="8">
    <location>
        <begin position="1"/>
        <end position="23"/>
    </location>
</feature>
<sequence length="400" mass="43156">MIKPLKILAFVCLAVVFSFYSCSSDTSIEGTPVTAETYPNVTATFGNNINLNALENYANQTKPAYINKDNTTVNPITDKGATLGRVLFYDKNLSKNNTISCSSCHKQALAFGDTDIASSGVNGNTTRHSMRLVNARFSNEVKFFWNERASSLEAQTSMPIQDHKEMGFSGTDGDENISALLAKLQNIGYYQELFKFVYGDSTVTQDRIQNALAQFVRSIQSFDSKYDAGRAISPNDQANFSNFTTQENLGKQLFLAAPIFDANSSRIGGGLGCAGCHAAPEFSIDPNSKNNGIIGIIAATGIDIDNTKAPSLRNVTKPDGTENGPFMHTGNLATLQNVIGHYGTINIAPGNTNLDPRLAPNGIGQKLNLTATEINAVIAFLKTTAGNDVYTNKKWGNPFP</sequence>
<dbReference type="OrthoDB" id="9805202at2"/>
<evidence type="ECO:0000313" key="10">
    <source>
        <dbReference type="EMBL" id="SEF68577.1"/>
    </source>
</evidence>
<dbReference type="GO" id="GO:0046872">
    <property type="term" value="F:metal ion binding"/>
    <property type="evidence" value="ECO:0007669"/>
    <property type="project" value="UniProtKB-KW"/>
</dbReference>
<dbReference type="RefSeq" id="WP_103912639.1">
    <property type="nucleotide sequence ID" value="NZ_FNUS01000001.1"/>
</dbReference>
<protein>
    <submittedName>
        <fullName evidence="10">Cytochrome c peroxidase</fullName>
    </submittedName>
</protein>
<dbReference type="InterPro" id="IPR004852">
    <property type="entry name" value="Di-haem_cyt_c_peroxidsae"/>
</dbReference>
<dbReference type="PANTHER" id="PTHR30600:SF10">
    <property type="entry name" value="BLL6722 PROTEIN"/>
    <property type="match status" value="1"/>
</dbReference>
<dbReference type="Gene3D" id="1.10.760.10">
    <property type="entry name" value="Cytochrome c-like domain"/>
    <property type="match status" value="2"/>
</dbReference>
<feature type="domain" description="Cytochrome c" evidence="9">
    <location>
        <begin position="79"/>
        <end position="188"/>
    </location>
</feature>
<feature type="domain" description="Cytochrome c" evidence="9">
    <location>
        <begin position="245"/>
        <end position="385"/>
    </location>
</feature>
<evidence type="ECO:0000256" key="6">
    <source>
        <dbReference type="ARBA" id="ARBA00023004"/>
    </source>
</evidence>
<dbReference type="PROSITE" id="PS51257">
    <property type="entry name" value="PROKAR_LIPOPROTEIN"/>
    <property type="match status" value="1"/>
</dbReference>
<dbReference type="InterPro" id="IPR009056">
    <property type="entry name" value="Cyt_c-like_dom"/>
</dbReference>
<dbReference type="PANTHER" id="PTHR30600">
    <property type="entry name" value="CYTOCHROME C PEROXIDASE-RELATED"/>
    <property type="match status" value="1"/>
</dbReference>
<dbReference type="Proteomes" id="UP000236738">
    <property type="component" value="Unassembled WGS sequence"/>
</dbReference>
<evidence type="ECO:0000259" key="9">
    <source>
        <dbReference type="PROSITE" id="PS51007"/>
    </source>
</evidence>
<evidence type="ECO:0000256" key="7">
    <source>
        <dbReference type="PROSITE-ProRule" id="PRU00433"/>
    </source>
</evidence>
<evidence type="ECO:0000256" key="2">
    <source>
        <dbReference type="ARBA" id="ARBA00022617"/>
    </source>
</evidence>
<evidence type="ECO:0000313" key="11">
    <source>
        <dbReference type="Proteomes" id="UP000236738"/>
    </source>
</evidence>
<dbReference type="Pfam" id="PF03150">
    <property type="entry name" value="CCP_MauG"/>
    <property type="match status" value="1"/>
</dbReference>
<proteinExistence type="predicted"/>
<evidence type="ECO:0000256" key="4">
    <source>
        <dbReference type="ARBA" id="ARBA00022729"/>
    </source>
</evidence>